<feature type="domain" description="HTH gntR-type" evidence="5">
    <location>
        <begin position="27"/>
        <end position="94"/>
    </location>
</feature>
<evidence type="ECO:0000256" key="4">
    <source>
        <dbReference type="SAM" id="MobiDB-lite"/>
    </source>
</evidence>
<organism evidence="6 7">
    <name type="scientific">Denitrobaculum tricleocarpae</name>
    <dbReference type="NCBI Taxonomy" id="2591009"/>
    <lineage>
        <taxon>Bacteria</taxon>
        <taxon>Pseudomonadati</taxon>
        <taxon>Pseudomonadota</taxon>
        <taxon>Alphaproteobacteria</taxon>
        <taxon>Rhodospirillales</taxon>
        <taxon>Rhodospirillaceae</taxon>
        <taxon>Denitrobaculum</taxon>
    </lineage>
</organism>
<reference evidence="6 7" key="1">
    <citation type="submission" date="2019-06" db="EMBL/GenBank/DDBJ databases">
        <title>Whole genome sequence for Rhodospirillaceae sp. R148.</title>
        <authorList>
            <person name="Wang G."/>
        </authorList>
    </citation>
    <scope>NUCLEOTIDE SEQUENCE [LARGE SCALE GENOMIC DNA]</scope>
    <source>
        <strain evidence="6 7">R148</strain>
    </source>
</reference>
<dbReference type="InterPro" id="IPR036388">
    <property type="entry name" value="WH-like_DNA-bd_sf"/>
</dbReference>
<dbReference type="InterPro" id="IPR011711">
    <property type="entry name" value="GntR_C"/>
</dbReference>
<dbReference type="PROSITE" id="PS50949">
    <property type="entry name" value="HTH_GNTR"/>
    <property type="match status" value="1"/>
</dbReference>
<dbReference type="GO" id="GO:0003677">
    <property type="term" value="F:DNA binding"/>
    <property type="evidence" value="ECO:0007669"/>
    <property type="project" value="UniProtKB-KW"/>
</dbReference>
<accession>A0A545T7Q7</accession>
<dbReference type="SUPFAM" id="SSF48008">
    <property type="entry name" value="GntR ligand-binding domain-like"/>
    <property type="match status" value="1"/>
</dbReference>
<evidence type="ECO:0000259" key="5">
    <source>
        <dbReference type="PROSITE" id="PS50949"/>
    </source>
</evidence>
<gene>
    <name evidence="6" type="ORF">FKG95_24840</name>
</gene>
<evidence type="ECO:0000313" key="6">
    <source>
        <dbReference type="EMBL" id="TQV73250.1"/>
    </source>
</evidence>
<dbReference type="AlphaFoldDB" id="A0A545T7Q7"/>
<evidence type="ECO:0000256" key="2">
    <source>
        <dbReference type="ARBA" id="ARBA00023125"/>
    </source>
</evidence>
<dbReference type="Gene3D" id="1.10.10.10">
    <property type="entry name" value="Winged helix-like DNA-binding domain superfamily/Winged helix DNA-binding domain"/>
    <property type="match status" value="1"/>
</dbReference>
<dbReference type="SMART" id="SM00895">
    <property type="entry name" value="FCD"/>
    <property type="match status" value="1"/>
</dbReference>
<proteinExistence type="predicted"/>
<keyword evidence="2" id="KW-0238">DNA-binding</keyword>
<keyword evidence="1" id="KW-0805">Transcription regulation</keyword>
<dbReference type="OrthoDB" id="9788098at2"/>
<dbReference type="RefSeq" id="WP_142899150.1">
    <property type="nucleotide sequence ID" value="NZ_ML660062.1"/>
</dbReference>
<evidence type="ECO:0000313" key="7">
    <source>
        <dbReference type="Proteomes" id="UP000315252"/>
    </source>
</evidence>
<dbReference type="PANTHER" id="PTHR43537:SF45">
    <property type="entry name" value="GNTR FAMILY REGULATORY PROTEIN"/>
    <property type="match status" value="1"/>
</dbReference>
<name>A0A545T7Q7_9PROT</name>
<sequence>MPRPRKDQSDQPDFSRDFDHLELDRTKPIGPQVYEAVRLAIILSKLPSGARLNEPELAGYLGVSRTPVREAYLRLVGDGLIQSRPQVGSIVAPRDENRVIEGIIVRRALECEVVQILAQKQPSLDSLNPLLALQESAVLMGDPVAFFRADEAFHAELARLAAIPTAWRLAHSAKAHTDRARMQLMSGIENRIGLALEEHRKLLRFIQAGDAAAARETVSNHINSVFDAVGKQS</sequence>
<comment type="caution">
    <text evidence="6">The sequence shown here is derived from an EMBL/GenBank/DDBJ whole genome shotgun (WGS) entry which is preliminary data.</text>
</comment>
<dbReference type="CDD" id="cd07377">
    <property type="entry name" value="WHTH_GntR"/>
    <property type="match status" value="1"/>
</dbReference>
<dbReference type="Gene3D" id="1.20.120.530">
    <property type="entry name" value="GntR ligand-binding domain-like"/>
    <property type="match status" value="1"/>
</dbReference>
<keyword evidence="7" id="KW-1185">Reference proteome</keyword>
<dbReference type="EMBL" id="VHSH01000011">
    <property type="protein sequence ID" value="TQV73250.1"/>
    <property type="molecule type" value="Genomic_DNA"/>
</dbReference>
<dbReference type="GO" id="GO:0003700">
    <property type="term" value="F:DNA-binding transcription factor activity"/>
    <property type="evidence" value="ECO:0007669"/>
    <property type="project" value="InterPro"/>
</dbReference>
<dbReference type="SUPFAM" id="SSF46785">
    <property type="entry name" value="Winged helix' DNA-binding domain"/>
    <property type="match status" value="1"/>
</dbReference>
<dbReference type="InterPro" id="IPR000524">
    <property type="entry name" value="Tscrpt_reg_HTH_GntR"/>
</dbReference>
<keyword evidence="3" id="KW-0804">Transcription</keyword>
<dbReference type="Proteomes" id="UP000315252">
    <property type="component" value="Unassembled WGS sequence"/>
</dbReference>
<dbReference type="InterPro" id="IPR008920">
    <property type="entry name" value="TF_FadR/GntR_C"/>
</dbReference>
<protein>
    <submittedName>
        <fullName evidence="6">GntR family transcriptional regulator</fullName>
    </submittedName>
</protein>
<dbReference type="InterPro" id="IPR036390">
    <property type="entry name" value="WH_DNA-bd_sf"/>
</dbReference>
<dbReference type="SMART" id="SM00345">
    <property type="entry name" value="HTH_GNTR"/>
    <property type="match status" value="1"/>
</dbReference>
<dbReference type="Pfam" id="PF07729">
    <property type="entry name" value="FCD"/>
    <property type="match status" value="1"/>
</dbReference>
<evidence type="ECO:0000256" key="1">
    <source>
        <dbReference type="ARBA" id="ARBA00023015"/>
    </source>
</evidence>
<feature type="region of interest" description="Disordered" evidence="4">
    <location>
        <begin position="1"/>
        <end position="21"/>
    </location>
</feature>
<dbReference type="PANTHER" id="PTHR43537">
    <property type="entry name" value="TRANSCRIPTIONAL REGULATOR, GNTR FAMILY"/>
    <property type="match status" value="1"/>
</dbReference>
<dbReference type="Pfam" id="PF00392">
    <property type="entry name" value="GntR"/>
    <property type="match status" value="1"/>
</dbReference>
<evidence type="ECO:0000256" key="3">
    <source>
        <dbReference type="ARBA" id="ARBA00023163"/>
    </source>
</evidence>